<dbReference type="PANTHER" id="PTHR31616">
    <property type="entry name" value="TREHALASE"/>
    <property type="match status" value="1"/>
</dbReference>
<evidence type="ECO:0000313" key="2">
    <source>
        <dbReference type="EMBL" id="OGM58775.1"/>
    </source>
</evidence>
<feature type="domain" description="GH15-like" evidence="1">
    <location>
        <begin position="288"/>
        <end position="585"/>
    </location>
</feature>
<dbReference type="GO" id="GO:0004553">
    <property type="term" value="F:hydrolase activity, hydrolyzing O-glycosyl compounds"/>
    <property type="evidence" value="ECO:0007669"/>
    <property type="project" value="UniProtKB-ARBA"/>
</dbReference>
<dbReference type="InterPro" id="IPR011613">
    <property type="entry name" value="GH15-like"/>
</dbReference>
<dbReference type="AlphaFoldDB" id="A0A1F8B5S7"/>
<dbReference type="STRING" id="1802516.A3A75_00620"/>
<name>A0A1F8B5S7_9BACT</name>
<sequence length="660" mass="75347">MPKSINLGNGSVLVGLDAFGQIKDFYFHYAGLENHVTEHLTHKIGLFVEEQFTWLDDGSWKVKVASEKDTMASDITASNENLGLELHFTDIVYNEENIFIRQIKVKNLFDRSRNLKLFFNQQFNISQTHTGETAYYDPRDKVIIHYKGRRVFLCNAYSDEGGFSEYSVGLLGIEGRDGIYKDAEDGKLSGNAIEHGQVDSVIAMAIDIKPKAGKEVFYWICVAKSLSKVKDLNEQIIGRYPLQIINSTKDYWSAWVKVQNFSFFGLGPGIVDLFNKSLIYIRTHVSKNGAIIASGDSEMLQFGRDYYEYVWPRDAAFVAIALEKAGDFNASRRFFRFCNDVLTEEGYFMHKYRPDKSLGSSWHPWIREGQKQFPIQEDETALVVYALWKHYELSKDVEFVEEIYNNLIKKTADFMVSYRDEKTGLPKASYDLWEHSYGISTFTSSSVYAALVAAARFANLLGKSESEKTWSEVAEIIKKAILKYLYDDVEGVFYKLLDTSDAQPKIDKTIDMSSVYGIYKFGILPVEDKIIKKAVEKTIERLEVKTEVGGMARFEGDVYHHKGGNYPGNPWIITTMWLAQYYIQLAKSESDMGEVRRWVSWAVKYANPAGILPEQLDPYSGIHLSASPLVWSHAEYVTTIINYLEKLEELGVCKACYPIT</sequence>
<dbReference type="SUPFAM" id="SSF48208">
    <property type="entry name" value="Six-hairpin glycosidases"/>
    <property type="match status" value="1"/>
</dbReference>
<dbReference type="InterPro" id="IPR008928">
    <property type="entry name" value="6-hairpin_glycosidase_sf"/>
</dbReference>
<protein>
    <recommendedName>
        <fullName evidence="1">GH15-like domain-containing protein</fullName>
    </recommendedName>
</protein>
<comment type="caution">
    <text evidence="2">The sequence shown here is derived from an EMBL/GenBank/DDBJ whole genome shotgun (WGS) entry which is preliminary data.</text>
</comment>
<evidence type="ECO:0000259" key="1">
    <source>
        <dbReference type="Pfam" id="PF00723"/>
    </source>
</evidence>
<dbReference type="GO" id="GO:0005975">
    <property type="term" value="P:carbohydrate metabolic process"/>
    <property type="evidence" value="ECO:0007669"/>
    <property type="project" value="InterPro"/>
</dbReference>
<feature type="domain" description="GH15-like" evidence="1">
    <location>
        <begin position="599"/>
        <end position="640"/>
    </location>
</feature>
<reference evidence="2 3" key="1">
    <citation type="journal article" date="2016" name="Nat. Commun.">
        <title>Thousands of microbial genomes shed light on interconnected biogeochemical processes in an aquifer system.</title>
        <authorList>
            <person name="Anantharaman K."/>
            <person name="Brown C.T."/>
            <person name="Hug L.A."/>
            <person name="Sharon I."/>
            <person name="Castelle C.J."/>
            <person name="Probst A.J."/>
            <person name="Thomas B.C."/>
            <person name="Singh A."/>
            <person name="Wilkins M.J."/>
            <person name="Karaoz U."/>
            <person name="Brodie E.L."/>
            <person name="Williams K.H."/>
            <person name="Hubbard S.S."/>
            <person name="Banfield J.F."/>
        </authorList>
    </citation>
    <scope>NUCLEOTIDE SEQUENCE [LARGE SCALE GENOMIC DNA]</scope>
</reference>
<dbReference type="PANTHER" id="PTHR31616:SF13">
    <property type="entry name" value="GLUCAN 1,4-ALPHA-GLUCOSIDASE"/>
    <property type="match status" value="1"/>
</dbReference>
<proteinExistence type="predicted"/>
<organism evidence="2 3">
    <name type="scientific">Candidatus Woesebacteria bacterium RIFCSPLOWO2_01_FULL_39_10</name>
    <dbReference type="NCBI Taxonomy" id="1802516"/>
    <lineage>
        <taxon>Bacteria</taxon>
        <taxon>Candidatus Woeseibacteriota</taxon>
    </lineage>
</organism>
<gene>
    <name evidence="2" type="ORF">A3A75_00620</name>
</gene>
<accession>A0A1F8B5S7</accession>
<dbReference type="Gene3D" id="1.50.10.10">
    <property type="match status" value="1"/>
</dbReference>
<evidence type="ECO:0000313" key="3">
    <source>
        <dbReference type="Proteomes" id="UP000179018"/>
    </source>
</evidence>
<dbReference type="Pfam" id="PF00723">
    <property type="entry name" value="Glyco_hydro_15"/>
    <property type="match status" value="2"/>
</dbReference>
<dbReference type="Proteomes" id="UP000179018">
    <property type="component" value="Unassembled WGS sequence"/>
</dbReference>
<dbReference type="EMBL" id="MGHC01000031">
    <property type="protein sequence ID" value="OGM58775.1"/>
    <property type="molecule type" value="Genomic_DNA"/>
</dbReference>
<dbReference type="InterPro" id="IPR012341">
    <property type="entry name" value="6hp_glycosidase-like_sf"/>
</dbReference>